<evidence type="ECO:0000313" key="2">
    <source>
        <dbReference type="EMBL" id="MBB5325401.1"/>
    </source>
</evidence>
<dbReference type="Pfam" id="PF01261">
    <property type="entry name" value="AP_endonuc_2"/>
    <property type="match status" value="1"/>
</dbReference>
<dbReference type="Proteomes" id="UP000520011">
    <property type="component" value="Unassembled WGS sequence"/>
</dbReference>
<proteinExistence type="predicted"/>
<dbReference type="Gene3D" id="3.20.20.150">
    <property type="entry name" value="Divalent-metal-dependent TIM barrel enzymes"/>
    <property type="match status" value="1"/>
</dbReference>
<dbReference type="InterPro" id="IPR013022">
    <property type="entry name" value="Xyl_isomerase-like_TIM-brl"/>
</dbReference>
<dbReference type="RefSeq" id="WP_183254907.1">
    <property type="nucleotide sequence ID" value="NZ_JACHEP010000015.1"/>
</dbReference>
<accession>A0A7W8IRH9</accession>
<dbReference type="SUPFAM" id="SSF51658">
    <property type="entry name" value="Xylose isomerase-like"/>
    <property type="match status" value="1"/>
</dbReference>
<dbReference type="InterPro" id="IPR050312">
    <property type="entry name" value="IolE/XylAMocC-like"/>
</dbReference>
<dbReference type="PANTHER" id="PTHR12110">
    <property type="entry name" value="HYDROXYPYRUVATE ISOMERASE"/>
    <property type="match status" value="1"/>
</dbReference>
<name>A0A7W8IRH9_9BACL</name>
<evidence type="ECO:0000259" key="1">
    <source>
        <dbReference type="Pfam" id="PF01261"/>
    </source>
</evidence>
<evidence type="ECO:0000313" key="3">
    <source>
        <dbReference type="Proteomes" id="UP000520011"/>
    </source>
</evidence>
<dbReference type="EC" id="5.3.99.11" evidence="2"/>
<dbReference type="AlphaFoldDB" id="A0A7W8IRH9"/>
<dbReference type="EMBL" id="JACHEP010000015">
    <property type="protein sequence ID" value="MBB5325401.1"/>
    <property type="molecule type" value="Genomic_DNA"/>
</dbReference>
<reference evidence="2 3" key="1">
    <citation type="submission" date="2020-08" db="EMBL/GenBank/DDBJ databases">
        <title>Genomic Encyclopedia of Type Strains, Phase IV (KMG-IV): sequencing the most valuable type-strain genomes for metagenomic binning, comparative biology and taxonomic classification.</title>
        <authorList>
            <person name="Goeker M."/>
        </authorList>
    </citation>
    <scope>NUCLEOTIDE SEQUENCE [LARGE SCALE GENOMIC DNA]</scope>
    <source>
        <strain evidence="2 3">DSM 16325</strain>
    </source>
</reference>
<comment type="caution">
    <text evidence="2">The sequence shown here is derived from an EMBL/GenBank/DDBJ whole genome shotgun (WGS) entry which is preliminary data.</text>
</comment>
<protein>
    <submittedName>
        <fullName evidence="2">2-keto-myo-inositol isomerase</fullName>
        <ecNumber evidence="2">5.3.99.11</ecNumber>
    </submittedName>
</protein>
<gene>
    <name evidence="2" type="ORF">HNQ34_002502</name>
</gene>
<dbReference type="InterPro" id="IPR036237">
    <property type="entry name" value="Xyl_isomerase-like_sf"/>
</dbReference>
<keyword evidence="2" id="KW-0413">Isomerase</keyword>
<dbReference type="GO" id="GO:0016853">
    <property type="term" value="F:isomerase activity"/>
    <property type="evidence" value="ECO:0007669"/>
    <property type="project" value="UniProtKB-KW"/>
</dbReference>
<keyword evidence="3" id="KW-1185">Reference proteome</keyword>
<dbReference type="PANTHER" id="PTHR12110:SF21">
    <property type="entry name" value="XYLOSE ISOMERASE-LIKE TIM BARREL DOMAIN-CONTAINING PROTEIN"/>
    <property type="match status" value="1"/>
</dbReference>
<organism evidence="2 3">
    <name type="scientific">Anoxybacteroides tepidamans</name>
    <dbReference type="NCBI Taxonomy" id="265948"/>
    <lineage>
        <taxon>Bacteria</taxon>
        <taxon>Bacillati</taxon>
        <taxon>Bacillota</taxon>
        <taxon>Bacilli</taxon>
        <taxon>Bacillales</taxon>
        <taxon>Anoxybacillaceae</taxon>
        <taxon>Anoxybacteroides</taxon>
    </lineage>
</organism>
<feature type="domain" description="Xylose isomerase-like TIM barrel" evidence="1">
    <location>
        <begin position="20"/>
        <end position="257"/>
    </location>
</feature>
<sequence length="280" mass="32720">MKIAFNEATTLKNSTLKLDLELCEKHGYDLIEIRLDKLREYLIDHTVEELKEFLEGHRIKPYAFNALEFITFRDQEGYEQLKSDLRFLCEVGEVIDCKTIIAVPTFDIGDYTKTKIKEETVRVLHELAQLAEPYGVRIALEFCGYPNCSVNTFAQAYDIVREVNRHNVGIVLDCFHFHAMNSHIDDLRAADPTKIFVFHMDDCEDLPAGALRDHHRVWPGDGAIDLEQILRTLKDIGYDEMVSIELFRPEYWEWDAEKTIQVAKEKTEKLVNRYFKIERV</sequence>